<dbReference type="EMBL" id="WIGM01000228">
    <property type="protein sequence ID" value="KAF6832868.1"/>
    <property type="molecule type" value="Genomic_DNA"/>
</dbReference>
<dbReference type="AlphaFoldDB" id="A0A8H6KKZ2"/>
<organism evidence="1 2">
    <name type="scientific">Colletotrichum musicola</name>
    <dbReference type="NCBI Taxonomy" id="2175873"/>
    <lineage>
        <taxon>Eukaryota</taxon>
        <taxon>Fungi</taxon>
        <taxon>Dikarya</taxon>
        <taxon>Ascomycota</taxon>
        <taxon>Pezizomycotina</taxon>
        <taxon>Sordariomycetes</taxon>
        <taxon>Hypocreomycetidae</taxon>
        <taxon>Glomerellales</taxon>
        <taxon>Glomerellaceae</taxon>
        <taxon>Colletotrichum</taxon>
        <taxon>Colletotrichum orchidearum species complex</taxon>
    </lineage>
</organism>
<evidence type="ECO:0000313" key="2">
    <source>
        <dbReference type="Proteomes" id="UP000639643"/>
    </source>
</evidence>
<gene>
    <name evidence="1" type="ORF">CMUS01_06766</name>
</gene>
<sequence length="47" mass="5537">MSNFFLEHEYHIDPLLVVDVNPHIAKGPKEAITRELQRYEDATNTKR</sequence>
<dbReference type="Proteomes" id="UP000639643">
    <property type="component" value="Unassembled WGS sequence"/>
</dbReference>
<comment type="caution">
    <text evidence="1">The sequence shown here is derived from an EMBL/GenBank/DDBJ whole genome shotgun (WGS) entry which is preliminary data.</text>
</comment>
<reference evidence="1" key="1">
    <citation type="journal article" date="2020" name="Phytopathology">
        <title>Genome Sequence Resources of Colletotrichum truncatum, C. plurivorum, C. musicola, and C. sojae: Four Species Pathogenic to Soybean (Glycine max).</title>
        <authorList>
            <person name="Rogerio F."/>
            <person name="Boufleur T.R."/>
            <person name="Ciampi-Guillardi M."/>
            <person name="Sukno S.A."/>
            <person name="Thon M.R."/>
            <person name="Massola Junior N.S."/>
            <person name="Baroncelli R."/>
        </authorList>
    </citation>
    <scope>NUCLEOTIDE SEQUENCE</scope>
    <source>
        <strain evidence="1">LFN0074</strain>
    </source>
</reference>
<name>A0A8H6KKZ2_9PEZI</name>
<evidence type="ECO:0000313" key="1">
    <source>
        <dbReference type="EMBL" id="KAF6832868.1"/>
    </source>
</evidence>
<protein>
    <submittedName>
        <fullName evidence="1">Uncharacterized protein</fullName>
    </submittedName>
</protein>
<keyword evidence="2" id="KW-1185">Reference proteome</keyword>
<proteinExistence type="predicted"/>
<accession>A0A8H6KKZ2</accession>